<organism evidence="1 2">
    <name type="scientific">Odoribacter splanchnicus</name>
    <dbReference type="NCBI Taxonomy" id="28118"/>
    <lineage>
        <taxon>Bacteria</taxon>
        <taxon>Pseudomonadati</taxon>
        <taxon>Bacteroidota</taxon>
        <taxon>Bacteroidia</taxon>
        <taxon>Bacteroidales</taxon>
        <taxon>Odoribacteraceae</taxon>
        <taxon>Odoribacter</taxon>
    </lineage>
</organism>
<sequence length="125" mass="14372">MFPSPIDRNQWNSSSENLDGTRYTFKFNEQYSEPTYWSWFGEGFLGPWTPQKYIVVNSVMGWTVNDWSQAGQAGAKVSYGRLGFAAKAVRNYLQEQADNDTPVKDKDGSYMQLADGYTVDYSRYE</sequence>
<name>A0AAW5C5U4_9BACT</name>
<gene>
    <name evidence="1" type="ORF">L0P03_11225</name>
</gene>
<evidence type="ECO:0000313" key="2">
    <source>
        <dbReference type="Proteomes" id="UP001199750"/>
    </source>
</evidence>
<evidence type="ECO:0000313" key="1">
    <source>
        <dbReference type="EMBL" id="MCG4960412.1"/>
    </source>
</evidence>
<dbReference type="Proteomes" id="UP001199750">
    <property type="component" value="Unassembled WGS sequence"/>
</dbReference>
<dbReference type="EMBL" id="JAKNDN010000020">
    <property type="protein sequence ID" value="MCG4960412.1"/>
    <property type="molecule type" value="Genomic_DNA"/>
</dbReference>
<accession>A0AAW5C5U4</accession>
<evidence type="ECO:0008006" key="3">
    <source>
        <dbReference type="Google" id="ProtNLM"/>
    </source>
</evidence>
<reference evidence="1" key="1">
    <citation type="submission" date="2022-01" db="EMBL/GenBank/DDBJ databases">
        <title>Collection of gut derived symbiotic bacterial strains cultured from healthy donors.</title>
        <authorList>
            <person name="Lin H."/>
            <person name="Kohout C."/>
            <person name="Waligurski E."/>
            <person name="Pamer E.G."/>
        </authorList>
    </citation>
    <scope>NUCLEOTIDE SEQUENCE</scope>
    <source>
        <strain evidence="1">DFI.1.149</strain>
    </source>
</reference>
<dbReference type="RefSeq" id="WP_217778669.1">
    <property type="nucleotide sequence ID" value="NZ_JAHOOV010000022.1"/>
</dbReference>
<proteinExistence type="predicted"/>
<protein>
    <recommendedName>
        <fullName evidence="3">DUF4474 domain-containing protein</fullName>
    </recommendedName>
</protein>
<dbReference type="AlphaFoldDB" id="A0AAW5C5U4"/>
<comment type="caution">
    <text evidence="1">The sequence shown here is derived from an EMBL/GenBank/DDBJ whole genome shotgun (WGS) entry which is preliminary data.</text>
</comment>